<dbReference type="Gene3D" id="3.40.1350.10">
    <property type="match status" value="1"/>
</dbReference>
<gene>
    <name evidence="5" type="ORF">AAX06_01280</name>
    <name evidence="6" type="ORF">AAX06_01750</name>
</gene>
<name>A0AAC8PVI1_9GAMM</name>
<evidence type="ECO:0000256" key="3">
    <source>
        <dbReference type="ARBA" id="ARBA00022801"/>
    </source>
</evidence>
<feature type="domain" description="VRR-NUC" evidence="4">
    <location>
        <begin position="3"/>
        <end position="107"/>
    </location>
</feature>
<dbReference type="GO" id="GO:0016788">
    <property type="term" value="F:hydrolase activity, acting on ester bonds"/>
    <property type="evidence" value="ECO:0007669"/>
    <property type="project" value="InterPro"/>
</dbReference>
<comment type="cofactor">
    <cofactor evidence="1">
        <name>Mg(2+)</name>
        <dbReference type="ChEBI" id="CHEBI:18420"/>
    </cofactor>
</comment>
<dbReference type="SMART" id="SM00990">
    <property type="entry name" value="VRR_NUC"/>
    <property type="match status" value="1"/>
</dbReference>
<dbReference type="InterPro" id="IPR011856">
    <property type="entry name" value="tRNA_endonuc-like_dom_sf"/>
</dbReference>
<evidence type="ECO:0000256" key="1">
    <source>
        <dbReference type="ARBA" id="ARBA00001946"/>
    </source>
</evidence>
<keyword evidence="2" id="KW-0540">Nuclease</keyword>
<dbReference type="RefSeq" id="WP_046699100.1">
    <property type="nucleotide sequence ID" value="NZ_CP011376.1"/>
</dbReference>
<dbReference type="EMBL" id="CP011376">
    <property type="protein sequence ID" value="AKG07107.1"/>
    <property type="molecule type" value="Genomic_DNA"/>
</dbReference>
<dbReference type="Proteomes" id="UP000077465">
    <property type="component" value="Chromosome"/>
</dbReference>
<reference evidence="6 7" key="1">
    <citation type="submission" date="2015-05" db="EMBL/GenBank/DDBJ databases">
        <authorList>
            <person name="Dickey A."/>
            <person name="Clawson M."/>
            <person name="Bono J."/>
            <person name="Loy J.D."/>
        </authorList>
    </citation>
    <scope>NUCLEOTIDE SEQUENCE [LARGE SCALE GENOMIC DNA]</scope>
    <source>
        <strain evidence="6 7">22581</strain>
    </source>
</reference>
<evidence type="ECO:0000313" key="5">
    <source>
        <dbReference type="EMBL" id="AKG07040.1"/>
    </source>
</evidence>
<dbReference type="Pfam" id="PF08774">
    <property type="entry name" value="VRR_NUC"/>
    <property type="match status" value="1"/>
</dbReference>
<protein>
    <recommendedName>
        <fullName evidence="4">VRR-NUC domain-containing protein</fullName>
    </recommendedName>
</protein>
<evidence type="ECO:0000256" key="2">
    <source>
        <dbReference type="ARBA" id="ARBA00022722"/>
    </source>
</evidence>
<organism evidence="6 7">
    <name type="scientific">Moraxella bovoculi</name>
    <dbReference type="NCBI Taxonomy" id="386891"/>
    <lineage>
        <taxon>Bacteria</taxon>
        <taxon>Pseudomonadati</taxon>
        <taxon>Pseudomonadota</taxon>
        <taxon>Gammaproteobacteria</taxon>
        <taxon>Moraxellales</taxon>
        <taxon>Moraxellaceae</taxon>
        <taxon>Moraxella</taxon>
    </lineage>
</organism>
<sequence length="121" mass="13521">MKHQEDSEQMAIIKWAKWQKHGDGKLSDYLHHSPNGGKRHIATAKRFKAMGTLAGFPDLFLFIPKGGYHGLFVELKVKGGRTNDNQKTMIERLIKQGYMAVVCFGADDAIQAIKNYIGMGA</sequence>
<keyword evidence="3" id="KW-0378">Hydrolase</keyword>
<evidence type="ECO:0000259" key="4">
    <source>
        <dbReference type="SMART" id="SM00990"/>
    </source>
</evidence>
<evidence type="ECO:0000313" key="6">
    <source>
        <dbReference type="EMBL" id="AKG07107.1"/>
    </source>
</evidence>
<dbReference type="InterPro" id="IPR014883">
    <property type="entry name" value="VRR_NUC"/>
</dbReference>
<dbReference type="EMBL" id="CP011376">
    <property type="protein sequence ID" value="AKG07040.1"/>
    <property type="molecule type" value="Genomic_DNA"/>
</dbReference>
<dbReference type="GO" id="GO:0004518">
    <property type="term" value="F:nuclease activity"/>
    <property type="evidence" value="ECO:0007669"/>
    <property type="project" value="UniProtKB-KW"/>
</dbReference>
<proteinExistence type="predicted"/>
<accession>A0AAC8PVI1</accession>
<dbReference type="AlphaFoldDB" id="A0AAC8PVI1"/>
<dbReference type="GO" id="GO:0003676">
    <property type="term" value="F:nucleic acid binding"/>
    <property type="evidence" value="ECO:0007669"/>
    <property type="project" value="InterPro"/>
</dbReference>
<evidence type="ECO:0000313" key="7">
    <source>
        <dbReference type="Proteomes" id="UP000077465"/>
    </source>
</evidence>